<dbReference type="RefSeq" id="WP_126602364.1">
    <property type="nucleotide sequence ID" value="NZ_BIFQ01000002.1"/>
</dbReference>
<gene>
    <name evidence="1" type="ORF">KDAU_70260</name>
</gene>
<keyword evidence="2" id="KW-1185">Reference proteome</keyword>
<proteinExistence type="predicted"/>
<reference evidence="2" key="1">
    <citation type="submission" date="2018-12" db="EMBL/GenBank/DDBJ databases">
        <title>Tengunoibacter tsumagoiensis gen. nov., sp. nov., Dictyobacter kobayashii sp. nov., D. alpinus sp. nov., and D. joshuensis sp. nov. and description of Dictyobacteraceae fam. nov. within the order Ktedonobacterales isolated from Tengu-no-mugimeshi.</title>
        <authorList>
            <person name="Wang C.M."/>
            <person name="Zheng Y."/>
            <person name="Sakai Y."/>
            <person name="Toyoda A."/>
            <person name="Minakuchi Y."/>
            <person name="Abe K."/>
            <person name="Yokota A."/>
            <person name="Yabe S."/>
        </authorList>
    </citation>
    <scope>NUCLEOTIDE SEQUENCE [LARGE SCALE GENOMIC DNA]</scope>
    <source>
        <strain evidence="2">S-27</strain>
    </source>
</reference>
<sequence>MKTCTELQTISVSYQEICEGAEPWLPLGNFMNDFFGNYPDRKLELLQDPIQEPAEPTEDEHRWAVFCAASVEYLCQKYELPVPAWVGELAYAPLPEPWYHSKMAFKPAVQERLKRETPSAFSRYNIYCGGRVFANKYELAAELRQRQSA</sequence>
<evidence type="ECO:0000313" key="1">
    <source>
        <dbReference type="EMBL" id="GCE09697.1"/>
    </source>
</evidence>
<protein>
    <submittedName>
        <fullName evidence="1">Uncharacterized protein</fullName>
    </submittedName>
</protein>
<dbReference type="Proteomes" id="UP000287224">
    <property type="component" value="Unassembled WGS sequence"/>
</dbReference>
<dbReference type="OrthoDB" id="2614981at2"/>
<evidence type="ECO:0000313" key="2">
    <source>
        <dbReference type="Proteomes" id="UP000287224"/>
    </source>
</evidence>
<comment type="caution">
    <text evidence="1">The sequence shown here is derived from an EMBL/GenBank/DDBJ whole genome shotgun (WGS) entry which is preliminary data.</text>
</comment>
<organism evidence="1 2">
    <name type="scientific">Dictyobacter aurantiacus</name>
    <dbReference type="NCBI Taxonomy" id="1936993"/>
    <lineage>
        <taxon>Bacteria</taxon>
        <taxon>Bacillati</taxon>
        <taxon>Chloroflexota</taxon>
        <taxon>Ktedonobacteria</taxon>
        <taxon>Ktedonobacterales</taxon>
        <taxon>Dictyobacteraceae</taxon>
        <taxon>Dictyobacter</taxon>
    </lineage>
</organism>
<dbReference type="EMBL" id="BIFQ01000002">
    <property type="protein sequence ID" value="GCE09697.1"/>
    <property type="molecule type" value="Genomic_DNA"/>
</dbReference>
<dbReference type="AlphaFoldDB" id="A0A401ZS35"/>
<accession>A0A401ZS35</accession>
<name>A0A401ZS35_9CHLR</name>